<gene>
    <name evidence="5" type="ORF">D2L64_09430</name>
</gene>
<sequence length="459" mass="51296">MVDVRRFVERGITVTTQLSKAAAVPGPTGHPLLGMLPALRDDLLGAILDGFHQHGDVVAYHVGLPRGPRAVSVDVINVHHPDGIHQVLTTPQVFSRRASAYEILREFIGEGLLTSEGDRWRRQRRTLQPLFTPRRVARYTELMADEAARVVDELAVTAGSVVDLYQVMQRYTMRVVGRALFGDDIDEVVPRLQELMPILGDLALARALQVVKLPLSWPTPRARRIGQVRATQYEIVDRIIADRQGRAGGAENEDLLGRLFAAEDPETGQALSIEEIRDQVLVFLLAGHETTSAGLAFTMHLLGRHPEVQERVVAAIGTGDEELVRAAVMEGMRLYPPVYSMERMSESDVVVSGYRIPANTKVVITPWVTHRHPEFWPDPERFEPDRFLGRQERPRYAYFPFGGGSRSCIGEHFALLEMTALLSALLARYRVDTRDERLAVVPRVTLRPAGPVRATLTLR</sequence>
<evidence type="ECO:0000256" key="2">
    <source>
        <dbReference type="ARBA" id="ARBA00010617"/>
    </source>
</evidence>
<reference evidence="5 6" key="1">
    <citation type="submission" date="2018-08" db="EMBL/GenBank/DDBJ databases">
        <title>Jishengella sp. nov., isolated from a root of Azadirachta indica A. Juss. var. siamensis Valenton.</title>
        <authorList>
            <person name="Kuncharoen N."/>
            <person name="Tanasupawat S."/>
            <person name="Kudo T."/>
            <person name="Ohkuma M."/>
        </authorList>
    </citation>
    <scope>NUCLEOTIDE SEQUENCE [LARGE SCALE GENOMIC DNA]</scope>
    <source>
        <strain evidence="5 6">AZ1-13</strain>
    </source>
</reference>
<feature type="binding site" description="axial binding residue" evidence="3">
    <location>
        <position position="408"/>
    </location>
    <ligand>
        <name>heme</name>
        <dbReference type="ChEBI" id="CHEBI:30413"/>
    </ligand>
    <ligandPart>
        <name>Fe</name>
        <dbReference type="ChEBI" id="CHEBI:18248"/>
    </ligandPart>
</feature>
<dbReference type="PRINTS" id="PR00463">
    <property type="entry name" value="EP450I"/>
</dbReference>
<dbReference type="PROSITE" id="PS00086">
    <property type="entry name" value="CYTOCHROME_P450"/>
    <property type="match status" value="1"/>
</dbReference>
<evidence type="ECO:0000256" key="1">
    <source>
        <dbReference type="ARBA" id="ARBA00001971"/>
    </source>
</evidence>
<evidence type="ECO:0000313" key="6">
    <source>
        <dbReference type="Proteomes" id="UP000283832"/>
    </source>
</evidence>
<dbReference type="PRINTS" id="PR00385">
    <property type="entry name" value="P450"/>
</dbReference>
<dbReference type="InterPro" id="IPR036396">
    <property type="entry name" value="Cyt_P450_sf"/>
</dbReference>
<keyword evidence="3 4" id="KW-0479">Metal-binding</keyword>
<name>A0A418MWN7_9ACTN</name>
<keyword evidence="6" id="KW-1185">Reference proteome</keyword>
<dbReference type="SUPFAM" id="SSF48264">
    <property type="entry name" value="Cytochrome P450"/>
    <property type="match status" value="1"/>
</dbReference>
<dbReference type="GO" id="GO:0016705">
    <property type="term" value="F:oxidoreductase activity, acting on paired donors, with incorporation or reduction of molecular oxygen"/>
    <property type="evidence" value="ECO:0007669"/>
    <property type="project" value="InterPro"/>
</dbReference>
<dbReference type="Proteomes" id="UP000283832">
    <property type="component" value="Unassembled WGS sequence"/>
</dbReference>
<protein>
    <submittedName>
        <fullName evidence="5">Cytochrome P450</fullName>
    </submittedName>
</protein>
<dbReference type="Gene3D" id="1.10.630.10">
    <property type="entry name" value="Cytochrome P450"/>
    <property type="match status" value="1"/>
</dbReference>
<dbReference type="GO" id="GO:0004497">
    <property type="term" value="F:monooxygenase activity"/>
    <property type="evidence" value="ECO:0007669"/>
    <property type="project" value="UniProtKB-KW"/>
</dbReference>
<evidence type="ECO:0000256" key="4">
    <source>
        <dbReference type="RuleBase" id="RU000461"/>
    </source>
</evidence>
<comment type="similarity">
    <text evidence="2 4">Belongs to the cytochrome P450 family.</text>
</comment>
<dbReference type="InterPro" id="IPR002401">
    <property type="entry name" value="Cyt_P450_E_grp-I"/>
</dbReference>
<dbReference type="InterPro" id="IPR017972">
    <property type="entry name" value="Cyt_P450_CS"/>
</dbReference>
<evidence type="ECO:0000313" key="5">
    <source>
        <dbReference type="EMBL" id="RIV39087.1"/>
    </source>
</evidence>
<keyword evidence="3 4" id="KW-0408">Iron</keyword>
<dbReference type="GO" id="GO:0020037">
    <property type="term" value="F:heme binding"/>
    <property type="evidence" value="ECO:0007669"/>
    <property type="project" value="InterPro"/>
</dbReference>
<accession>A0A418MWN7</accession>
<dbReference type="InterPro" id="IPR050121">
    <property type="entry name" value="Cytochrome_P450_monoxygenase"/>
</dbReference>
<proteinExistence type="inferred from homology"/>
<comment type="cofactor">
    <cofactor evidence="1 3">
        <name>heme</name>
        <dbReference type="ChEBI" id="CHEBI:30413"/>
    </cofactor>
</comment>
<keyword evidence="4" id="KW-0560">Oxidoreductase</keyword>
<dbReference type="AlphaFoldDB" id="A0A418MWN7"/>
<dbReference type="PANTHER" id="PTHR24305">
    <property type="entry name" value="CYTOCHROME P450"/>
    <property type="match status" value="1"/>
</dbReference>
<keyword evidence="3 4" id="KW-0349">Heme</keyword>
<evidence type="ECO:0000256" key="3">
    <source>
        <dbReference type="PIRSR" id="PIRSR602401-1"/>
    </source>
</evidence>
<dbReference type="EMBL" id="QXEC01000007">
    <property type="protein sequence ID" value="RIV39087.1"/>
    <property type="molecule type" value="Genomic_DNA"/>
</dbReference>
<dbReference type="GO" id="GO:0005506">
    <property type="term" value="F:iron ion binding"/>
    <property type="evidence" value="ECO:0007669"/>
    <property type="project" value="InterPro"/>
</dbReference>
<dbReference type="Pfam" id="PF00067">
    <property type="entry name" value="p450"/>
    <property type="match status" value="1"/>
</dbReference>
<dbReference type="PANTHER" id="PTHR24305:SF166">
    <property type="entry name" value="CYTOCHROME P450 12A4, MITOCHONDRIAL-RELATED"/>
    <property type="match status" value="1"/>
</dbReference>
<dbReference type="InterPro" id="IPR001128">
    <property type="entry name" value="Cyt_P450"/>
</dbReference>
<comment type="caution">
    <text evidence="5">The sequence shown here is derived from an EMBL/GenBank/DDBJ whole genome shotgun (WGS) entry which is preliminary data.</text>
</comment>
<organism evidence="5 6">
    <name type="scientific">Micromonospora radicis</name>
    <dbReference type="NCBI Taxonomy" id="1894971"/>
    <lineage>
        <taxon>Bacteria</taxon>
        <taxon>Bacillati</taxon>
        <taxon>Actinomycetota</taxon>
        <taxon>Actinomycetes</taxon>
        <taxon>Micromonosporales</taxon>
        <taxon>Micromonosporaceae</taxon>
        <taxon>Micromonospora</taxon>
    </lineage>
</organism>
<keyword evidence="4" id="KW-0503">Monooxygenase</keyword>